<proteinExistence type="predicted"/>
<comment type="caution">
    <text evidence="1">The sequence shown here is derived from an EMBL/GenBank/DDBJ whole genome shotgun (WGS) entry which is preliminary data.</text>
</comment>
<sequence>MVQPGRIGNSLRWAPPDEGISPKVSGVVTTREIEARPGRIAILLWIDTSCFRKIDCDSQGLMMRNCTAREAAAEIVAQPSLKRAVFR</sequence>
<accession>A0ABX4JTG3</accession>
<dbReference type="Proteomes" id="UP000219914">
    <property type="component" value="Unassembled WGS sequence"/>
</dbReference>
<evidence type="ECO:0008006" key="3">
    <source>
        <dbReference type="Google" id="ProtNLM"/>
    </source>
</evidence>
<dbReference type="EMBL" id="NWSY01000008">
    <property type="protein sequence ID" value="PDT23370.1"/>
    <property type="molecule type" value="Genomic_DNA"/>
</dbReference>
<evidence type="ECO:0000313" key="1">
    <source>
        <dbReference type="EMBL" id="PDT23370.1"/>
    </source>
</evidence>
<name>A0ABX4JTG3_9HYPH</name>
<organism evidence="1 2">
    <name type="scientific">Rhizobium hidalgonense</name>
    <dbReference type="NCBI Taxonomy" id="1538159"/>
    <lineage>
        <taxon>Bacteria</taxon>
        <taxon>Pseudomonadati</taxon>
        <taxon>Pseudomonadota</taxon>
        <taxon>Alphaproteobacteria</taxon>
        <taxon>Hyphomicrobiales</taxon>
        <taxon>Rhizobiaceae</taxon>
        <taxon>Rhizobium/Agrobacterium group</taxon>
        <taxon>Rhizobium</taxon>
    </lineage>
</organism>
<gene>
    <name evidence="1" type="ORF">CO674_11805</name>
</gene>
<reference evidence="1 2" key="1">
    <citation type="submission" date="2017-09" db="EMBL/GenBank/DDBJ databases">
        <title>Comparative genomics of rhizobia isolated from Phaseolus vulgaris in China.</title>
        <authorList>
            <person name="Tong W."/>
        </authorList>
    </citation>
    <scope>NUCLEOTIDE SEQUENCE [LARGE SCALE GENOMIC DNA]</scope>
    <source>
        <strain evidence="1 2">FH14</strain>
    </source>
</reference>
<protein>
    <recommendedName>
        <fullName evidence="3">Transposase</fullName>
    </recommendedName>
</protein>
<keyword evidence="2" id="KW-1185">Reference proteome</keyword>
<evidence type="ECO:0000313" key="2">
    <source>
        <dbReference type="Proteomes" id="UP000219914"/>
    </source>
</evidence>